<keyword evidence="4" id="KW-1003">Cell membrane</keyword>
<reference evidence="11 13" key="2">
    <citation type="submission" date="2015-10" db="EMBL/GenBank/DDBJ databases">
        <title>A novel member of the family Ruminococcaceae isolated from human faeces.</title>
        <authorList>
            <person name="Shkoporov A.N."/>
            <person name="Chaplin A.V."/>
            <person name="Motuzova O.V."/>
            <person name="Kafarskaia L.I."/>
            <person name="Efimov B.A."/>
        </authorList>
    </citation>
    <scope>NUCLEOTIDE SEQUENCE [LARGE SCALE GENOMIC DNA]</scope>
    <source>
        <strain evidence="11 13">668</strain>
    </source>
</reference>
<dbReference type="Proteomes" id="UP000032483">
    <property type="component" value="Unassembled WGS sequence"/>
</dbReference>
<dbReference type="EMBL" id="JXXK01000051">
    <property type="protein sequence ID" value="KJF38320.1"/>
    <property type="molecule type" value="Genomic_DNA"/>
</dbReference>
<evidence type="ECO:0000256" key="8">
    <source>
        <dbReference type="RuleBase" id="RU363032"/>
    </source>
</evidence>
<dbReference type="CDD" id="cd06261">
    <property type="entry name" value="TM_PBP2"/>
    <property type="match status" value="1"/>
</dbReference>
<feature type="domain" description="ABC transmembrane type-1" evidence="9">
    <location>
        <begin position="61"/>
        <end position="265"/>
    </location>
</feature>
<feature type="transmembrane region" description="Helical" evidence="8">
    <location>
        <begin position="12"/>
        <end position="31"/>
    </location>
</feature>
<keyword evidence="10" id="KW-0032">Aminotransferase</keyword>
<dbReference type="Pfam" id="PF00528">
    <property type="entry name" value="BPD_transp_1"/>
    <property type="match status" value="1"/>
</dbReference>
<dbReference type="GO" id="GO:0005886">
    <property type="term" value="C:plasma membrane"/>
    <property type="evidence" value="ECO:0007669"/>
    <property type="project" value="UniProtKB-SubCell"/>
</dbReference>
<keyword evidence="5 8" id="KW-0812">Transmembrane</keyword>
<feature type="transmembrane region" description="Helical" evidence="8">
    <location>
        <begin position="96"/>
        <end position="123"/>
    </location>
</feature>
<organism evidence="10 12">
    <name type="scientific">Ruthenibacterium lactatiformans</name>
    <dbReference type="NCBI Taxonomy" id="1550024"/>
    <lineage>
        <taxon>Bacteria</taxon>
        <taxon>Bacillati</taxon>
        <taxon>Bacillota</taxon>
        <taxon>Clostridia</taxon>
        <taxon>Eubacteriales</taxon>
        <taxon>Oscillospiraceae</taxon>
        <taxon>Ruthenibacterium</taxon>
    </lineage>
</organism>
<feature type="transmembrane region" description="Helical" evidence="8">
    <location>
        <begin position="247"/>
        <end position="268"/>
    </location>
</feature>
<keyword evidence="7 8" id="KW-0472">Membrane</keyword>
<evidence type="ECO:0000313" key="13">
    <source>
        <dbReference type="Proteomes" id="UP000053433"/>
    </source>
</evidence>
<evidence type="ECO:0000256" key="2">
    <source>
        <dbReference type="ARBA" id="ARBA00007069"/>
    </source>
</evidence>
<evidence type="ECO:0000313" key="12">
    <source>
        <dbReference type="Proteomes" id="UP000032483"/>
    </source>
</evidence>
<comment type="caution">
    <text evidence="10">The sequence shown here is derived from an EMBL/GenBank/DDBJ whole genome shotgun (WGS) entry which is preliminary data.</text>
</comment>
<keyword evidence="3 8" id="KW-0813">Transport</keyword>
<dbReference type="InterPro" id="IPR051789">
    <property type="entry name" value="Bact_Polyamine_Transport"/>
</dbReference>
<dbReference type="SUPFAM" id="SSF161098">
    <property type="entry name" value="MetI-like"/>
    <property type="match status" value="1"/>
</dbReference>
<dbReference type="GO" id="GO:0008483">
    <property type="term" value="F:transaminase activity"/>
    <property type="evidence" value="ECO:0007669"/>
    <property type="project" value="UniProtKB-KW"/>
</dbReference>
<feature type="transmembrane region" description="Helical" evidence="8">
    <location>
        <begin position="61"/>
        <end position="84"/>
    </location>
</feature>
<dbReference type="Gene3D" id="1.10.3720.10">
    <property type="entry name" value="MetI-like"/>
    <property type="match status" value="1"/>
</dbReference>
<dbReference type="InterPro" id="IPR035906">
    <property type="entry name" value="MetI-like_sf"/>
</dbReference>
<evidence type="ECO:0000256" key="5">
    <source>
        <dbReference type="ARBA" id="ARBA00022692"/>
    </source>
</evidence>
<dbReference type="PANTHER" id="PTHR43848:SF2">
    <property type="entry name" value="PUTRESCINE TRANSPORT SYSTEM PERMEASE PROTEIN POTI"/>
    <property type="match status" value="1"/>
</dbReference>
<protein>
    <submittedName>
        <fullName evidence="10">Putrescine aminotransferase</fullName>
    </submittedName>
</protein>
<dbReference type="GeneID" id="42858570"/>
<dbReference type="InterPro" id="IPR000515">
    <property type="entry name" value="MetI-like"/>
</dbReference>
<comment type="subcellular location">
    <subcellularLocation>
        <location evidence="1 8">Cell membrane</location>
        <topology evidence="1 8">Multi-pass membrane protein</topology>
    </subcellularLocation>
</comment>
<dbReference type="PATRIC" id="fig|1550024.3.peg.4298"/>
<reference evidence="10" key="1">
    <citation type="submission" date="2015-02" db="EMBL/GenBank/DDBJ databases">
        <title>A novel member of the family Ruminococcaceae isolated from human feces.</title>
        <authorList>
            <person name="Shkoporov A.N."/>
            <person name="Chaplin A.V."/>
            <person name="Motuzova O.V."/>
            <person name="Kafarskaia L.I."/>
            <person name="Khokhlova E.V."/>
            <person name="Efimov B.A."/>
        </authorList>
    </citation>
    <scope>NUCLEOTIDE SEQUENCE [LARGE SCALE GENOMIC DNA]</scope>
    <source>
        <strain evidence="10">585-1</strain>
    </source>
</reference>
<dbReference type="EMBL" id="LMUA01000056">
    <property type="protein sequence ID" value="KUE74614.1"/>
    <property type="molecule type" value="Genomic_DNA"/>
</dbReference>
<dbReference type="PANTHER" id="PTHR43848">
    <property type="entry name" value="PUTRESCINE TRANSPORT SYSTEM PERMEASE PROTEIN POTI"/>
    <property type="match status" value="1"/>
</dbReference>
<feature type="transmembrane region" description="Helical" evidence="8">
    <location>
        <begin position="194"/>
        <end position="215"/>
    </location>
</feature>
<evidence type="ECO:0000313" key="11">
    <source>
        <dbReference type="EMBL" id="KUE74614.1"/>
    </source>
</evidence>
<evidence type="ECO:0000259" key="9">
    <source>
        <dbReference type="PROSITE" id="PS50928"/>
    </source>
</evidence>
<evidence type="ECO:0000256" key="1">
    <source>
        <dbReference type="ARBA" id="ARBA00004651"/>
    </source>
</evidence>
<proteinExistence type="inferred from homology"/>
<dbReference type="AlphaFoldDB" id="A0A0D8IUG3"/>
<dbReference type="GO" id="GO:0055085">
    <property type="term" value="P:transmembrane transport"/>
    <property type="evidence" value="ECO:0007669"/>
    <property type="project" value="InterPro"/>
</dbReference>
<evidence type="ECO:0000256" key="4">
    <source>
        <dbReference type="ARBA" id="ARBA00022475"/>
    </source>
</evidence>
<comment type="similarity">
    <text evidence="2">Belongs to the binding-protein-dependent transport system permease family. CysTW subfamily.</text>
</comment>
<name>A0A0D8IUG3_9FIRM</name>
<evidence type="ECO:0000313" key="10">
    <source>
        <dbReference type="EMBL" id="KJF38320.1"/>
    </source>
</evidence>
<evidence type="ECO:0000256" key="6">
    <source>
        <dbReference type="ARBA" id="ARBA00022989"/>
    </source>
</evidence>
<accession>A0A0D8IUG3</accession>
<feature type="transmembrane region" description="Helical" evidence="8">
    <location>
        <begin position="143"/>
        <end position="163"/>
    </location>
</feature>
<dbReference type="RefSeq" id="WP_009322604.1">
    <property type="nucleotide sequence ID" value="NZ_CAQJQL010000158.1"/>
</dbReference>
<keyword evidence="10" id="KW-0808">Transferase</keyword>
<keyword evidence="6 8" id="KW-1133">Transmembrane helix</keyword>
<gene>
    <name evidence="11" type="ORF">ASJ35_18275</name>
    <name evidence="10" type="ORF">TQ39_18720</name>
</gene>
<dbReference type="PROSITE" id="PS50928">
    <property type="entry name" value="ABC_TM1"/>
    <property type="match status" value="1"/>
</dbReference>
<accession>A0A0W7TLL0</accession>
<keyword evidence="12" id="KW-1185">Reference proteome</keyword>
<sequence>MKKGRLLANAYLVLVFGFLYVPIAVLIAFSFNESKSRTVFTGFTFKWYQNLFHNDMVLKSLGVSLGVAFAAACIATVVGTLAAIGISSMNKRARGAVMAVSYVPVVNPEIITGVSLMLLFVVFNRQVSAALSWLLQREVELQGFGLGTLLIAHITFCLPYVIFNVSPKLRQLDPAVYDAALDLGCNPRQAFFKVVLPQLTPAILSAFLISLTYSIDDFIISYFTSGTMQTLPIAIYSMTKKKVSPEINALSAIMFVVILTIILAANAVDSAKERRLRRAARAEEGRR</sequence>
<evidence type="ECO:0000256" key="7">
    <source>
        <dbReference type="ARBA" id="ARBA00023136"/>
    </source>
</evidence>
<evidence type="ECO:0000256" key="3">
    <source>
        <dbReference type="ARBA" id="ARBA00022448"/>
    </source>
</evidence>
<dbReference type="Proteomes" id="UP000053433">
    <property type="component" value="Unassembled WGS sequence"/>
</dbReference>